<keyword evidence="4 5" id="KW-0472">Membrane</keyword>
<dbReference type="Pfam" id="PF02656">
    <property type="entry name" value="DUF202"/>
    <property type="match status" value="1"/>
</dbReference>
<keyword evidence="2 5" id="KW-0812">Transmembrane</keyword>
<feature type="domain" description="DUF202" evidence="6">
    <location>
        <begin position="10"/>
        <end position="71"/>
    </location>
</feature>
<evidence type="ECO:0000256" key="4">
    <source>
        <dbReference type="ARBA" id="ARBA00023136"/>
    </source>
</evidence>
<comment type="caution">
    <text evidence="7">The sequence shown here is derived from an EMBL/GenBank/DDBJ whole genome shotgun (WGS) entry which is preliminary data.</text>
</comment>
<sequence>MSRPRDTWRERTDLAWQRTGLGVLALAALTAAHAVRGRIPVLLAVAGVVALLGLGVLGVLAPLRARQVQRAVERDEGVTAPRLVLVATGVVVLAGCAALLGVLSPR</sequence>
<proteinExistence type="predicted"/>
<organism evidence="7 8">
    <name type="scientific">Geodermatophilus sabuli</name>
    <dbReference type="NCBI Taxonomy" id="1564158"/>
    <lineage>
        <taxon>Bacteria</taxon>
        <taxon>Bacillati</taxon>
        <taxon>Actinomycetota</taxon>
        <taxon>Actinomycetes</taxon>
        <taxon>Geodermatophilales</taxon>
        <taxon>Geodermatophilaceae</taxon>
        <taxon>Geodermatophilus</taxon>
    </lineage>
</organism>
<dbReference type="EMBL" id="JAAGWF010000008">
    <property type="protein sequence ID" value="NEK57661.1"/>
    <property type="molecule type" value="Genomic_DNA"/>
</dbReference>
<gene>
    <name evidence="7" type="ORF">GCU56_07225</name>
</gene>
<keyword evidence="3 5" id="KW-1133">Transmembrane helix</keyword>
<dbReference type="InterPro" id="IPR003807">
    <property type="entry name" value="DUF202"/>
</dbReference>
<accession>A0A7K3VYF2</accession>
<evidence type="ECO:0000313" key="7">
    <source>
        <dbReference type="EMBL" id="NEK57661.1"/>
    </source>
</evidence>
<protein>
    <recommendedName>
        <fullName evidence="6">DUF202 domain-containing protein</fullName>
    </recommendedName>
</protein>
<name>A0A7K3VYF2_9ACTN</name>
<reference evidence="7 8" key="1">
    <citation type="submission" date="2020-02" db="EMBL/GenBank/DDBJ databases">
        <title>Geodermatophilus sabuli CPCC 205279 I12A-02694.</title>
        <authorList>
            <person name="Jiang Z."/>
        </authorList>
    </citation>
    <scope>NUCLEOTIDE SEQUENCE [LARGE SCALE GENOMIC DNA]</scope>
    <source>
        <strain evidence="7 8">I12A-02694</strain>
    </source>
</reference>
<dbReference type="Proteomes" id="UP000470246">
    <property type="component" value="Unassembled WGS sequence"/>
</dbReference>
<evidence type="ECO:0000256" key="2">
    <source>
        <dbReference type="ARBA" id="ARBA00022692"/>
    </source>
</evidence>
<evidence type="ECO:0000256" key="3">
    <source>
        <dbReference type="ARBA" id="ARBA00022989"/>
    </source>
</evidence>
<dbReference type="RefSeq" id="WP_163480852.1">
    <property type="nucleotide sequence ID" value="NZ_JAAGWF010000008.1"/>
</dbReference>
<comment type="subcellular location">
    <subcellularLocation>
        <location evidence="1">Endomembrane system</location>
        <topology evidence="1">Multi-pass membrane protein</topology>
    </subcellularLocation>
</comment>
<evidence type="ECO:0000256" key="5">
    <source>
        <dbReference type="SAM" id="Phobius"/>
    </source>
</evidence>
<evidence type="ECO:0000259" key="6">
    <source>
        <dbReference type="Pfam" id="PF02656"/>
    </source>
</evidence>
<dbReference type="AlphaFoldDB" id="A0A7K3VYF2"/>
<feature type="transmembrane region" description="Helical" evidence="5">
    <location>
        <begin position="44"/>
        <end position="63"/>
    </location>
</feature>
<evidence type="ECO:0000313" key="8">
    <source>
        <dbReference type="Proteomes" id="UP000470246"/>
    </source>
</evidence>
<dbReference type="GO" id="GO:0012505">
    <property type="term" value="C:endomembrane system"/>
    <property type="evidence" value="ECO:0007669"/>
    <property type="project" value="UniProtKB-SubCell"/>
</dbReference>
<evidence type="ECO:0000256" key="1">
    <source>
        <dbReference type="ARBA" id="ARBA00004127"/>
    </source>
</evidence>
<feature type="transmembrane region" description="Helical" evidence="5">
    <location>
        <begin position="83"/>
        <end position="103"/>
    </location>
</feature>
<keyword evidence="8" id="KW-1185">Reference proteome</keyword>